<keyword evidence="2" id="KW-1185">Reference proteome</keyword>
<dbReference type="EMBL" id="BMAV01002650">
    <property type="protein sequence ID" value="GFY41719.1"/>
    <property type="molecule type" value="Genomic_DNA"/>
</dbReference>
<reference evidence="1" key="1">
    <citation type="submission" date="2020-08" db="EMBL/GenBank/DDBJ databases">
        <title>Multicomponent nature underlies the extraordinary mechanical properties of spider dragline silk.</title>
        <authorList>
            <person name="Kono N."/>
            <person name="Nakamura H."/>
            <person name="Mori M."/>
            <person name="Yoshida Y."/>
            <person name="Ohtoshi R."/>
            <person name="Malay A.D."/>
            <person name="Moran D.A.P."/>
            <person name="Tomita M."/>
            <person name="Numata K."/>
            <person name="Arakawa K."/>
        </authorList>
    </citation>
    <scope>NUCLEOTIDE SEQUENCE</scope>
</reference>
<gene>
    <name evidence="1" type="ORF">TNIN_224851</name>
</gene>
<name>A0A8X7BTR3_9ARAC</name>
<evidence type="ECO:0000313" key="1">
    <source>
        <dbReference type="EMBL" id="GFY41719.1"/>
    </source>
</evidence>
<evidence type="ECO:0000313" key="2">
    <source>
        <dbReference type="Proteomes" id="UP000886998"/>
    </source>
</evidence>
<dbReference type="AlphaFoldDB" id="A0A8X7BTR3"/>
<sequence>MRSELLFTSDYTCDDFAVWYTFQMQYFPLFIFSSWFNALDKRALSEESIGKRCAYPELAKTLQDETDDKRIACRRSHSYELIVSVSSESTAAAVRVGLTI</sequence>
<organism evidence="1 2">
    <name type="scientific">Trichonephila inaurata madagascariensis</name>
    <dbReference type="NCBI Taxonomy" id="2747483"/>
    <lineage>
        <taxon>Eukaryota</taxon>
        <taxon>Metazoa</taxon>
        <taxon>Ecdysozoa</taxon>
        <taxon>Arthropoda</taxon>
        <taxon>Chelicerata</taxon>
        <taxon>Arachnida</taxon>
        <taxon>Araneae</taxon>
        <taxon>Araneomorphae</taxon>
        <taxon>Entelegynae</taxon>
        <taxon>Araneoidea</taxon>
        <taxon>Nephilidae</taxon>
        <taxon>Trichonephila</taxon>
        <taxon>Trichonephila inaurata</taxon>
    </lineage>
</organism>
<protein>
    <submittedName>
        <fullName evidence="1">Uncharacterized protein</fullName>
    </submittedName>
</protein>
<accession>A0A8X7BTR3</accession>
<proteinExistence type="predicted"/>
<dbReference type="Proteomes" id="UP000886998">
    <property type="component" value="Unassembled WGS sequence"/>
</dbReference>
<comment type="caution">
    <text evidence="1">The sequence shown here is derived from an EMBL/GenBank/DDBJ whole genome shotgun (WGS) entry which is preliminary data.</text>
</comment>